<evidence type="ECO:0000256" key="3">
    <source>
        <dbReference type="ARBA" id="ARBA00022801"/>
    </source>
</evidence>
<dbReference type="Pfam" id="PF16499">
    <property type="entry name" value="Melibiase_2"/>
    <property type="match status" value="1"/>
</dbReference>
<dbReference type="SUPFAM" id="SSF51445">
    <property type="entry name" value="(Trans)glycosidases"/>
    <property type="match status" value="1"/>
</dbReference>
<keyword evidence="5" id="KW-1015">Disulfide bond</keyword>
<evidence type="ECO:0000256" key="1">
    <source>
        <dbReference type="ARBA" id="ARBA00009743"/>
    </source>
</evidence>
<keyword evidence="3 5" id="KW-0378">Hydrolase</keyword>
<keyword evidence="8" id="KW-1185">Reference proteome</keyword>
<evidence type="ECO:0000313" key="8">
    <source>
        <dbReference type="Proteomes" id="UP000662857"/>
    </source>
</evidence>
<evidence type="ECO:0000256" key="4">
    <source>
        <dbReference type="ARBA" id="ARBA00023295"/>
    </source>
</evidence>
<sequence>MGWNSWDCFGTSVTEDEVRGNALVMADRLADVGWEYVVVDIQWYEPSARAGGYRPHADLVLDEVGRPLPAPNRFPSAAGGLGFRPLADYVHSLGLKFGVHVLRGIPRPAVEARVPVLGTEVTAAEVADRRATSTWITDNFGLDHRHPGAQAYYDSLLALFAEWGVDYVKADDMIAPYWAADVEAFALAIERCGRPMVLSLSPGTDLPVGRAEHLAKHAQLWRISGDLWDRWEDVAAQFDRLAAWAPYAGPEAWPDADMLPLGRIGIRAEVGEARETRLTVPEQVTMLSLWSIARSPLMLGCDLTSTDPSTLTLLTNPEVVTVLREGSGAREVYRAGSTIAWTATAPRGHYLAVFHTGPAAAEVCIPWAELGISRPARLRDLWQRRDLPVADPLRLTLDRHGAALLRCEPS</sequence>
<keyword evidence="2" id="KW-0732">Signal</keyword>
<accession>A0A895YSH3</accession>
<reference evidence="7" key="1">
    <citation type="submission" date="2021-02" db="EMBL/GenBank/DDBJ databases">
        <title>Natrosporangium hydrolyticum gen. nov., sp. nov, a haloalkaliphilic actinobacterium from a soda solonchak soil.</title>
        <authorList>
            <person name="Sorokin D.Y."/>
            <person name="Khijniak T.V."/>
            <person name="Zakharycheva A.P."/>
            <person name="Boueva O.V."/>
            <person name="Ariskina E.V."/>
            <person name="Hahnke R.L."/>
            <person name="Bunk B."/>
            <person name="Sproer C."/>
            <person name="Schumann P."/>
            <person name="Evtushenko L.I."/>
            <person name="Kublanov I.V."/>
        </authorList>
    </citation>
    <scope>NUCLEOTIDE SEQUENCE</scope>
    <source>
        <strain evidence="7">DSM 106523</strain>
    </source>
</reference>
<dbReference type="CDD" id="cd14792">
    <property type="entry name" value="GH27"/>
    <property type="match status" value="1"/>
</dbReference>
<dbReference type="InterPro" id="IPR041233">
    <property type="entry name" value="Melibiase_C"/>
</dbReference>
<dbReference type="InterPro" id="IPR013785">
    <property type="entry name" value="Aldolase_TIM"/>
</dbReference>
<comment type="similarity">
    <text evidence="1 5">Belongs to the glycosyl hydrolase 27 family.</text>
</comment>
<dbReference type="InterPro" id="IPR017853">
    <property type="entry name" value="GH"/>
</dbReference>
<dbReference type="EMBL" id="CP070499">
    <property type="protein sequence ID" value="QSB17060.1"/>
    <property type="molecule type" value="Genomic_DNA"/>
</dbReference>
<dbReference type="PANTHER" id="PTHR11452:SF42">
    <property type="entry name" value="ALPHA-GALACTOSIDASE"/>
    <property type="match status" value="1"/>
</dbReference>
<dbReference type="PRINTS" id="PR00740">
    <property type="entry name" value="GLHYDRLASE27"/>
</dbReference>
<dbReference type="Gene3D" id="2.60.40.1180">
    <property type="entry name" value="Golgi alpha-mannosidase II"/>
    <property type="match status" value="1"/>
</dbReference>
<organism evidence="7 8">
    <name type="scientific">Natronosporangium hydrolyticum</name>
    <dbReference type="NCBI Taxonomy" id="2811111"/>
    <lineage>
        <taxon>Bacteria</taxon>
        <taxon>Bacillati</taxon>
        <taxon>Actinomycetota</taxon>
        <taxon>Actinomycetes</taxon>
        <taxon>Micromonosporales</taxon>
        <taxon>Micromonosporaceae</taxon>
        <taxon>Natronosporangium</taxon>
    </lineage>
</organism>
<evidence type="ECO:0000259" key="6">
    <source>
        <dbReference type="Pfam" id="PF17801"/>
    </source>
</evidence>
<dbReference type="GO" id="GO:0005975">
    <property type="term" value="P:carbohydrate metabolic process"/>
    <property type="evidence" value="ECO:0007669"/>
    <property type="project" value="InterPro"/>
</dbReference>
<dbReference type="InterPro" id="IPR013780">
    <property type="entry name" value="Glyco_hydro_b"/>
</dbReference>
<dbReference type="PANTHER" id="PTHR11452">
    <property type="entry name" value="ALPHA-GALACTOSIDASE/ALPHA-N-ACETYLGALACTOSAMINIDASE"/>
    <property type="match status" value="1"/>
</dbReference>
<dbReference type="Gene3D" id="3.20.20.70">
    <property type="entry name" value="Aldolase class I"/>
    <property type="match status" value="1"/>
</dbReference>
<feature type="domain" description="Alpha galactosidase C-terminal" evidence="6">
    <location>
        <begin position="336"/>
        <end position="406"/>
    </location>
</feature>
<evidence type="ECO:0000256" key="2">
    <source>
        <dbReference type="ARBA" id="ARBA00022729"/>
    </source>
</evidence>
<protein>
    <recommendedName>
        <fullName evidence="5">Alpha-galactosidase</fullName>
        <ecNumber evidence="5">3.2.1.22</ecNumber>
    </recommendedName>
    <alternativeName>
        <fullName evidence="5">Melibiase</fullName>
    </alternativeName>
</protein>
<evidence type="ECO:0000256" key="5">
    <source>
        <dbReference type="RuleBase" id="RU361168"/>
    </source>
</evidence>
<comment type="catalytic activity">
    <reaction evidence="5">
        <text>Hydrolysis of terminal, non-reducing alpha-D-galactose residues in alpha-D-galactosides, including galactose oligosaccharides, galactomannans and galactolipids.</text>
        <dbReference type="EC" id="3.2.1.22"/>
    </reaction>
</comment>
<dbReference type="InterPro" id="IPR002241">
    <property type="entry name" value="Glyco_hydro_27"/>
</dbReference>
<dbReference type="SUPFAM" id="SSF51011">
    <property type="entry name" value="Glycosyl hydrolase domain"/>
    <property type="match status" value="1"/>
</dbReference>
<evidence type="ECO:0000313" key="7">
    <source>
        <dbReference type="EMBL" id="QSB17060.1"/>
    </source>
</evidence>
<dbReference type="Proteomes" id="UP000662857">
    <property type="component" value="Chromosome"/>
</dbReference>
<name>A0A895YSH3_9ACTN</name>
<dbReference type="Pfam" id="PF17801">
    <property type="entry name" value="Melibiase_C"/>
    <property type="match status" value="1"/>
</dbReference>
<dbReference type="AlphaFoldDB" id="A0A895YSH3"/>
<dbReference type="KEGG" id="nhy:JQS43_01885"/>
<dbReference type="GO" id="GO:0004557">
    <property type="term" value="F:alpha-galactosidase activity"/>
    <property type="evidence" value="ECO:0007669"/>
    <property type="project" value="UniProtKB-EC"/>
</dbReference>
<gene>
    <name evidence="7" type="ORF">JQS43_01885</name>
</gene>
<dbReference type="EC" id="3.2.1.22" evidence="5"/>
<keyword evidence="4 5" id="KW-0326">Glycosidase</keyword>
<proteinExistence type="inferred from homology"/>